<name>B5M7B6_AMBAM</name>
<dbReference type="AlphaFoldDB" id="B5M7B6"/>
<reference evidence="1" key="1">
    <citation type="journal article" date="2009" name="Insect Mol. Biol.">
        <title>Transcriptome analysis of the salivary glands of the female tick Amblyomma americanum (Acari: Ixodidae).</title>
        <authorList>
            <person name="Aljamali M.N."/>
            <person name="Hern L."/>
            <person name="Kupfer D."/>
            <person name="Downard S."/>
            <person name="So S."/>
            <person name="Roe B.A."/>
            <person name="Sauer J.R."/>
            <person name="Essenberg R.C."/>
        </authorList>
    </citation>
    <scope>NUCLEOTIDE SEQUENCE</scope>
    <source>
        <tissue evidence="1">Salivary gland</tissue>
    </source>
</reference>
<accession>B5M7B6</accession>
<organism evidence="1">
    <name type="scientific">Amblyomma americanum</name>
    <name type="common">Lone star tick</name>
    <dbReference type="NCBI Taxonomy" id="6943"/>
    <lineage>
        <taxon>Eukaryota</taxon>
        <taxon>Metazoa</taxon>
        <taxon>Ecdysozoa</taxon>
        <taxon>Arthropoda</taxon>
        <taxon>Chelicerata</taxon>
        <taxon>Arachnida</taxon>
        <taxon>Acari</taxon>
        <taxon>Parasitiformes</taxon>
        <taxon>Ixodida</taxon>
        <taxon>Ixodoidea</taxon>
        <taxon>Ixodidae</taxon>
        <taxon>Amblyomminae</taxon>
        <taxon>Amblyomma</taxon>
    </lineage>
</organism>
<proteinExistence type="evidence at transcript level"/>
<sequence>MAFIGIPQPIWTYNSTEPSNVSCKVDVMVNMSRIGIFFNRSSKYPPESAPPSNLTPLALESLTFMSDDYSCAVLRVSWPFPGPFWYELRVRNTSITRGPTEKCLENFRNMSGTHRGVYNSSCQDILRGAFVH</sequence>
<dbReference type="EMBL" id="EZ000305">
    <property type="protein sequence ID" value="ACG76284.1"/>
    <property type="molecule type" value="mRNA"/>
</dbReference>
<protein>
    <submittedName>
        <fullName evidence="1">p27 protein-like protein</fullName>
    </submittedName>
</protein>
<evidence type="ECO:0000313" key="1">
    <source>
        <dbReference type="EMBL" id="ACG76284.1"/>
    </source>
</evidence>